<dbReference type="Pfam" id="PF13912">
    <property type="entry name" value="zf-C2H2_6"/>
    <property type="match status" value="2"/>
</dbReference>
<dbReference type="InterPro" id="IPR036236">
    <property type="entry name" value="Znf_C2H2_sf"/>
</dbReference>
<dbReference type="GO" id="GO:0005634">
    <property type="term" value="C:nucleus"/>
    <property type="evidence" value="ECO:0007669"/>
    <property type="project" value="UniProtKB-SubCell"/>
</dbReference>
<keyword evidence="10" id="KW-0539">Nucleus</keyword>
<comment type="similarity">
    <text evidence="2">Belongs to the krueppel C2H2-type zinc-finger protein family.</text>
</comment>
<dbReference type="SMART" id="SM00355">
    <property type="entry name" value="ZnF_C2H2"/>
    <property type="match status" value="20"/>
</dbReference>
<feature type="domain" description="C2H2-type" evidence="12">
    <location>
        <begin position="187"/>
        <end position="214"/>
    </location>
</feature>
<feature type="domain" description="C2H2-type" evidence="12">
    <location>
        <begin position="303"/>
        <end position="330"/>
    </location>
</feature>
<evidence type="ECO:0000256" key="11">
    <source>
        <dbReference type="PROSITE-ProRule" id="PRU00042"/>
    </source>
</evidence>
<dbReference type="GO" id="GO:0000978">
    <property type="term" value="F:RNA polymerase II cis-regulatory region sequence-specific DNA binding"/>
    <property type="evidence" value="ECO:0007669"/>
    <property type="project" value="TreeGrafter"/>
</dbReference>
<keyword evidence="5 11" id="KW-0863">Zinc-finger</keyword>
<proteinExistence type="inferred from homology"/>
<dbReference type="AlphaFoldDB" id="A0AAN8PPC3"/>
<dbReference type="PANTHER" id="PTHR24393:SF34">
    <property type="entry name" value="PR_SET DOMAIN 13"/>
    <property type="match status" value="1"/>
</dbReference>
<evidence type="ECO:0000256" key="8">
    <source>
        <dbReference type="ARBA" id="ARBA00023125"/>
    </source>
</evidence>
<feature type="domain" description="C2H2-type" evidence="12">
    <location>
        <begin position="243"/>
        <end position="266"/>
    </location>
</feature>
<dbReference type="FunFam" id="3.30.160.60:FF:001498">
    <property type="entry name" value="Zinc finger protein 404"/>
    <property type="match status" value="1"/>
</dbReference>
<dbReference type="Pfam" id="PF00096">
    <property type="entry name" value="zf-C2H2"/>
    <property type="match status" value="5"/>
</dbReference>
<evidence type="ECO:0000313" key="14">
    <source>
        <dbReference type="Proteomes" id="UP001372834"/>
    </source>
</evidence>
<evidence type="ECO:0000256" key="7">
    <source>
        <dbReference type="ARBA" id="ARBA00023015"/>
    </source>
</evidence>
<feature type="domain" description="C2H2-type" evidence="12">
    <location>
        <begin position="526"/>
        <end position="553"/>
    </location>
</feature>
<keyword evidence="3" id="KW-0479">Metal-binding</keyword>
<feature type="domain" description="C2H2-type" evidence="12">
    <location>
        <begin position="671"/>
        <end position="693"/>
    </location>
</feature>
<feature type="domain" description="C2H2-type" evidence="12">
    <location>
        <begin position="61"/>
        <end position="84"/>
    </location>
</feature>
<evidence type="ECO:0000256" key="10">
    <source>
        <dbReference type="ARBA" id="ARBA00023242"/>
    </source>
</evidence>
<feature type="domain" description="C2H2-type" evidence="12">
    <location>
        <begin position="468"/>
        <end position="495"/>
    </location>
</feature>
<feature type="domain" description="C2H2-type" evidence="12">
    <location>
        <begin position="643"/>
        <end position="670"/>
    </location>
</feature>
<comment type="caution">
    <text evidence="13">The sequence shown here is derived from an EMBL/GenBank/DDBJ whole genome shotgun (WGS) entry which is preliminary data.</text>
</comment>
<evidence type="ECO:0000256" key="5">
    <source>
        <dbReference type="ARBA" id="ARBA00022771"/>
    </source>
</evidence>
<feature type="domain" description="C2H2-type" evidence="12">
    <location>
        <begin position="359"/>
        <end position="386"/>
    </location>
</feature>
<keyword evidence="9" id="KW-0804">Transcription</keyword>
<dbReference type="FunFam" id="3.30.160.60:FF:000176">
    <property type="entry name" value="zinc finger protein 70"/>
    <property type="match status" value="1"/>
</dbReference>
<dbReference type="Proteomes" id="UP001372834">
    <property type="component" value="Unassembled WGS sequence"/>
</dbReference>
<keyword evidence="6" id="KW-0862">Zinc</keyword>
<evidence type="ECO:0000259" key="12">
    <source>
        <dbReference type="PROSITE" id="PS50157"/>
    </source>
</evidence>
<dbReference type="GO" id="GO:0001228">
    <property type="term" value="F:DNA-binding transcription activator activity, RNA polymerase II-specific"/>
    <property type="evidence" value="ECO:0007669"/>
    <property type="project" value="TreeGrafter"/>
</dbReference>
<gene>
    <name evidence="13" type="ORF">RUM43_003424</name>
</gene>
<organism evidence="13 14">
    <name type="scientific">Polyplax serrata</name>
    <name type="common">Common mouse louse</name>
    <dbReference type="NCBI Taxonomy" id="468196"/>
    <lineage>
        <taxon>Eukaryota</taxon>
        <taxon>Metazoa</taxon>
        <taxon>Ecdysozoa</taxon>
        <taxon>Arthropoda</taxon>
        <taxon>Hexapoda</taxon>
        <taxon>Insecta</taxon>
        <taxon>Pterygota</taxon>
        <taxon>Neoptera</taxon>
        <taxon>Paraneoptera</taxon>
        <taxon>Psocodea</taxon>
        <taxon>Troctomorpha</taxon>
        <taxon>Phthiraptera</taxon>
        <taxon>Anoplura</taxon>
        <taxon>Polyplacidae</taxon>
        <taxon>Polyplax</taxon>
    </lineage>
</organism>
<dbReference type="SUPFAM" id="SSF57667">
    <property type="entry name" value="beta-beta-alpha zinc fingers"/>
    <property type="match status" value="11"/>
</dbReference>
<dbReference type="EMBL" id="JAWJWE010000036">
    <property type="protein sequence ID" value="KAK6629607.1"/>
    <property type="molecule type" value="Genomic_DNA"/>
</dbReference>
<dbReference type="PROSITE" id="PS50157">
    <property type="entry name" value="ZINC_FINGER_C2H2_2"/>
    <property type="match status" value="15"/>
</dbReference>
<keyword evidence="7" id="KW-0805">Transcription regulation</keyword>
<feature type="domain" description="C2H2-type" evidence="12">
    <location>
        <begin position="586"/>
        <end position="611"/>
    </location>
</feature>
<feature type="domain" description="C2H2-type" evidence="12">
    <location>
        <begin position="331"/>
        <end position="358"/>
    </location>
</feature>
<evidence type="ECO:0000313" key="13">
    <source>
        <dbReference type="EMBL" id="KAK6629607.1"/>
    </source>
</evidence>
<comment type="subcellular location">
    <subcellularLocation>
        <location evidence="1">Nucleus</location>
    </subcellularLocation>
</comment>
<feature type="domain" description="C2H2-type" evidence="12">
    <location>
        <begin position="88"/>
        <end position="116"/>
    </location>
</feature>
<dbReference type="GO" id="GO:0008270">
    <property type="term" value="F:zinc ion binding"/>
    <property type="evidence" value="ECO:0007669"/>
    <property type="project" value="UniProtKB-KW"/>
</dbReference>
<evidence type="ECO:0000256" key="1">
    <source>
        <dbReference type="ARBA" id="ARBA00004123"/>
    </source>
</evidence>
<reference evidence="13 14" key="1">
    <citation type="submission" date="2023-10" db="EMBL/GenBank/DDBJ databases">
        <title>Genomes of two closely related lineages of the louse Polyplax serrata with different host specificities.</title>
        <authorList>
            <person name="Martinu J."/>
            <person name="Tarabai H."/>
            <person name="Stefka J."/>
            <person name="Hypsa V."/>
        </authorList>
    </citation>
    <scope>NUCLEOTIDE SEQUENCE [LARGE SCALE GENOMIC DNA]</scope>
    <source>
        <strain evidence="13">HR10_N</strain>
    </source>
</reference>
<dbReference type="Gene3D" id="3.30.160.60">
    <property type="entry name" value="Classic Zinc Finger"/>
    <property type="match status" value="12"/>
</dbReference>
<evidence type="ECO:0000256" key="3">
    <source>
        <dbReference type="ARBA" id="ARBA00022723"/>
    </source>
</evidence>
<dbReference type="PANTHER" id="PTHR24393">
    <property type="entry name" value="ZINC FINGER PROTEIN"/>
    <property type="match status" value="1"/>
</dbReference>
<evidence type="ECO:0000256" key="9">
    <source>
        <dbReference type="ARBA" id="ARBA00023163"/>
    </source>
</evidence>
<feature type="domain" description="C2H2-type" evidence="12">
    <location>
        <begin position="615"/>
        <end position="642"/>
    </location>
</feature>
<sequence>MSIPNISNSHQNFTSMCTYSVNKTSTWHPITKEPEQDDDSSLATLRKIWKSNSVIQKKIGFPCLTCGENFSKKSKLVQHGYTSHDHGFKCKICSRMFSNFSACLVHLTTKHSGQGYPCGECDFKTIKRMKLKNHVMEKHRNRFKLNVKRGKEDGENGVITPSGKRTVFSSMVSLRSHKFTKHTGKDKICEICGYSTKKTYDFKRHQVKHSNEYTVMCLVCNKGFYSLYEFNEHKNVHTAERPYQCEVCGVDYSRRSSLILHRNRKHPEIYDSSKRCQICNHVCLKKETMEAHVKVHMEGRKQYYCDICGKGLLTKVILEIHRRSHTGEKPFDCSYCGRAFSCKKNLSIHIRLHTGDRPYSCNVCWKAYTKSSALKSHEKTHAARHPVTIGRKVISQTKNCDVTRKHKISTEKLPCNICGQQYIKSVLDRHTRRHREASAHHKCDLCRKSFTMLTKLIFHKKKEHGVTMHCNECDKTFQNIYTFTSHMRNHKKERSFVCDICGFATIGKSILGSHKLVKHQIGQFPLRCRICQKGFLSNYILNDHMNSHTGAKPHQCHKCGSAYATVRSLKGHYYKMHPELDNNKIFRCNSCSRVFKSKKKLDVHEAEKHANGGGNICDFCGKDFSFRESLVRHRRIHTGEKPKECTVCKKRFSCATYLQSHMRTHTGEKPYQCRFCWKKFSQRSSVVAHEKSHLRGLESSGIEMVTVTSENQPK</sequence>
<dbReference type="PROSITE" id="PS00028">
    <property type="entry name" value="ZINC_FINGER_C2H2_1"/>
    <property type="match status" value="15"/>
</dbReference>
<dbReference type="InterPro" id="IPR013087">
    <property type="entry name" value="Znf_C2H2_type"/>
</dbReference>
<evidence type="ECO:0000256" key="4">
    <source>
        <dbReference type="ARBA" id="ARBA00022737"/>
    </source>
</evidence>
<protein>
    <recommendedName>
        <fullName evidence="12">C2H2-type domain-containing protein</fullName>
    </recommendedName>
</protein>
<keyword evidence="4" id="KW-0677">Repeat</keyword>
<feature type="domain" description="C2H2-type" evidence="12">
    <location>
        <begin position="441"/>
        <end position="464"/>
    </location>
</feature>
<keyword evidence="8" id="KW-0238">DNA-binding</keyword>
<feature type="domain" description="C2H2-type" evidence="12">
    <location>
        <begin position="215"/>
        <end position="242"/>
    </location>
</feature>
<dbReference type="FunFam" id="3.30.160.60:FF:000358">
    <property type="entry name" value="zinc finger protein 24"/>
    <property type="match status" value="1"/>
</dbReference>
<dbReference type="FunFam" id="3.30.160.60:FF:002343">
    <property type="entry name" value="Zinc finger protein 33A"/>
    <property type="match status" value="1"/>
</dbReference>
<dbReference type="FunFam" id="3.30.160.60:FF:000965">
    <property type="entry name" value="Neurotrophin receptor-interacting factor homolog"/>
    <property type="match status" value="1"/>
</dbReference>
<evidence type="ECO:0000256" key="6">
    <source>
        <dbReference type="ARBA" id="ARBA00022833"/>
    </source>
</evidence>
<accession>A0AAN8PPC3</accession>
<evidence type="ECO:0000256" key="2">
    <source>
        <dbReference type="ARBA" id="ARBA00006991"/>
    </source>
</evidence>
<name>A0AAN8PPC3_POLSC</name>